<evidence type="ECO:0000256" key="1">
    <source>
        <dbReference type="SAM" id="Phobius"/>
    </source>
</evidence>
<evidence type="ECO:0000313" key="3">
    <source>
        <dbReference type="Proteomes" id="UP000272400"/>
    </source>
</evidence>
<keyword evidence="3" id="KW-1185">Reference proteome</keyword>
<dbReference type="EMBL" id="RJKE01000001">
    <property type="protein sequence ID" value="ROO84451.1"/>
    <property type="molecule type" value="Genomic_DNA"/>
</dbReference>
<dbReference type="RefSeq" id="WP_170201338.1">
    <property type="nucleotide sequence ID" value="NZ_RJKE01000001.1"/>
</dbReference>
<dbReference type="AlphaFoldDB" id="A0A3N1CT07"/>
<feature type="transmembrane region" description="Helical" evidence="1">
    <location>
        <begin position="12"/>
        <end position="36"/>
    </location>
</feature>
<reference evidence="2 3" key="1">
    <citation type="submission" date="2018-11" db="EMBL/GenBank/DDBJ databases">
        <title>Sequencing the genomes of 1000 actinobacteria strains.</title>
        <authorList>
            <person name="Klenk H.-P."/>
        </authorList>
    </citation>
    <scope>NUCLEOTIDE SEQUENCE [LARGE SCALE GENOMIC DNA]</scope>
    <source>
        <strain evidence="2 3">DSM 44254</strain>
    </source>
</reference>
<dbReference type="Proteomes" id="UP000272400">
    <property type="component" value="Unassembled WGS sequence"/>
</dbReference>
<name>A0A3N1CT07_9ACTN</name>
<protein>
    <submittedName>
        <fullName evidence="2">Uncharacterized protein</fullName>
    </submittedName>
</protein>
<accession>A0A3N1CT07</accession>
<organism evidence="2 3">
    <name type="scientific">Actinocorallia herbida</name>
    <dbReference type="NCBI Taxonomy" id="58109"/>
    <lineage>
        <taxon>Bacteria</taxon>
        <taxon>Bacillati</taxon>
        <taxon>Actinomycetota</taxon>
        <taxon>Actinomycetes</taxon>
        <taxon>Streptosporangiales</taxon>
        <taxon>Thermomonosporaceae</taxon>
        <taxon>Actinocorallia</taxon>
    </lineage>
</organism>
<keyword evidence="1" id="KW-0472">Membrane</keyword>
<keyword evidence="1" id="KW-0812">Transmembrane</keyword>
<comment type="caution">
    <text evidence="2">The sequence shown here is derived from an EMBL/GenBank/DDBJ whole genome shotgun (WGS) entry which is preliminary data.</text>
</comment>
<gene>
    <name evidence="2" type="ORF">EDD29_1975</name>
</gene>
<evidence type="ECO:0000313" key="2">
    <source>
        <dbReference type="EMBL" id="ROO84451.1"/>
    </source>
</evidence>
<sequence length="58" mass="6379">MFEVSQLLYYAAALSGCAGLMYTGVMFVVALISVLAPSADRRKDARTTLAILIRRRAR</sequence>
<proteinExistence type="predicted"/>
<keyword evidence="1" id="KW-1133">Transmembrane helix</keyword>